<dbReference type="GO" id="GO:0008081">
    <property type="term" value="F:phosphoric diester hydrolase activity"/>
    <property type="evidence" value="ECO:0007669"/>
    <property type="project" value="InterPro"/>
</dbReference>
<dbReference type="InterPro" id="IPR017946">
    <property type="entry name" value="PLC-like_Pdiesterase_TIM-brl"/>
</dbReference>
<evidence type="ECO:0008006" key="5">
    <source>
        <dbReference type="Google" id="ProtNLM"/>
    </source>
</evidence>
<evidence type="ECO:0000256" key="2">
    <source>
        <dbReference type="SAM" id="SignalP"/>
    </source>
</evidence>
<comment type="caution">
    <text evidence="3">The sequence shown here is derived from an EMBL/GenBank/DDBJ whole genome shotgun (WGS) entry which is preliminary data.</text>
</comment>
<feature type="region of interest" description="Disordered" evidence="1">
    <location>
        <begin position="321"/>
        <end position="353"/>
    </location>
</feature>
<accession>A0A5B1CF35</accession>
<dbReference type="GO" id="GO:0006629">
    <property type="term" value="P:lipid metabolic process"/>
    <property type="evidence" value="ECO:0007669"/>
    <property type="project" value="InterPro"/>
</dbReference>
<sequence precursor="true">MTNLDTSRFLVLCAAIISSVAHLVCATPCLGQSKDVDVKEPLRLNQIQVIGTHNSYHLAPPKAVLAAIRLTDKKSAEALDYSHKPIHYQLAEIGIRQLEFDIYADPDGGLFANPVAYQPNRNSQIADPNAGGILEKPGFKILHSPDFDYRTNNATLVGALRQVHQFSKRNPNHVPILVLLELKHKVVGPSFLKTIRFDETLLDQVDAEIRSVFGENEMLTPDLVRGAYATLRDAVKKQGWPTLEECRGRVWFALDNTAVERTMYLSGHENLQDRVMFVSSPIDHPTAAFVKINDPVRQFDQIVKAVKSGFIVRTRADAETRQARNNDTRRRDKALGSGAQYISTDYPEPDPRLSPYCVELPGNAEYRTNPVSGLR</sequence>
<evidence type="ECO:0000313" key="3">
    <source>
        <dbReference type="EMBL" id="KAA1258822.1"/>
    </source>
</evidence>
<dbReference type="AlphaFoldDB" id="A0A5B1CF35"/>
<protein>
    <recommendedName>
        <fullName evidence="5">Calcium-dependent phosphoinositide phospholipase C</fullName>
    </recommendedName>
</protein>
<feature type="signal peptide" evidence="2">
    <location>
        <begin position="1"/>
        <end position="23"/>
    </location>
</feature>
<evidence type="ECO:0000256" key="1">
    <source>
        <dbReference type="SAM" id="MobiDB-lite"/>
    </source>
</evidence>
<dbReference type="OrthoDB" id="195526at2"/>
<dbReference type="RefSeq" id="WP_068261392.1">
    <property type="nucleotide sequence ID" value="NZ_LWSK01000024.1"/>
</dbReference>
<proteinExistence type="predicted"/>
<dbReference type="PROSITE" id="PS50007">
    <property type="entry name" value="PIPLC_X_DOMAIN"/>
    <property type="match status" value="1"/>
</dbReference>
<name>A0A5B1CF35_9BACT</name>
<keyword evidence="4" id="KW-1185">Reference proteome</keyword>
<dbReference type="EMBL" id="VRLW01000001">
    <property type="protein sequence ID" value="KAA1258822.1"/>
    <property type="molecule type" value="Genomic_DNA"/>
</dbReference>
<dbReference type="Pfam" id="PF16670">
    <property type="entry name" value="PI-PLC-C1"/>
    <property type="match status" value="1"/>
</dbReference>
<feature type="compositionally biased region" description="Basic and acidic residues" evidence="1">
    <location>
        <begin position="321"/>
        <end position="334"/>
    </location>
</feature>
<dbReference type="Gene3D" id="3.20.20.190">
    <property type="entry name" value="Phosphatidylinositol (PI) phosphodiesterase"/>
    <property type="match status" value="1"/>
</dbReference>
<dbReference type="SUPFAM" id="SSF51695">
    <property type="entry name" value="PLC-like phosphodiesterases"/>
    <property type="match status" value="1"/>
</dbReference>
<dbReference type="CDD" id="cd08589">
    <property type="entry name" value="PI-PLCc_SaPLC1_like"/>
    <property type="match status" value="1"/>
</dbReference>
<organism evidence="3 4">
    <name type="scientific">Rubripirellula obstinata</name>
    <dbReference type="NCBI Taxonomy" id="406547"/>
    <lineage>
        <taxon>Bacteria</taxon>
        <taxon>Pseudomonadati</taxon>
        <taxon>Planctomycetota</taxon>
        <taxon>Planctomycetia</taxon>
        <taxon>Pirellulales</taxon>
        <taxon>Pirellulaceae</taxon>
        <taxon>Rubripirellula</taxon>
    </lineage>
</organism>
<dbReference type="Proteomes" id="UP000322699">
    <property type="component" value="Unassembled WGS sequence"/>
</dbReference>
<gene>
    <name evidence="3" type="ORF">LF1_13460</name>
</gene>
<feature type="chain" id="PRO_5023087374" description="Calcium-dependent phosphoinositide phospholipase C" evidence="2">
    <location>
        <begin position="24"/>
        <end position="375"/>
    </location>
</feature>
<keyword evidence="2" id="KW-0732">Signal</keyword>
<reference evidence="3 4" key="1">
    <citation type="submission" date="2019-08" db="EMBL/GenBank/DDBJ databases">
        <title>Deep-cultivation of Planctomycetes and their phenomic and genomic characterization uncovers novel biology.</title>
        <authorList>
            <person name="Wiegand S."/>
            <person name="Jogler M."/>
            <person name="Boedeker C."/>
            <person name="Pinto D."/>
            <person name="Vollmers J."/>
            <person name="Rivas-Marin E."/>
            <person name="Kohn T."/>
            <person name="Peeters S.H."/>
            <person name="Heuer A."/>
            <person name="Rast P."/>
            <person name="Oberbeckmann S."/>
            <person name="Bunk B."/>
            <person name="Jeske O."/>
            <person name="Meyerdierks A."/>
            <person name="Storesund J.E."/>
            <person name="Kallscheuer N."/>
            <person name="Luecker S."/>
            <person name="Lage O.M."/>
            <person name="Pohl T."/>
            <person name="Merkel B.J."/>
            <person name="Hornburger P."/>
            <person name="Mueller R.-W."/>
            <person name="Bruemmer F."/>
            <person name="Labrenz M."/>
            <person name="Spormann A.M."/>
            <person name="Op Den Camp H."/>
            <person name="Overmann J."/>
            <person name="Amann R."/>
            <person name="Jetten M.S.M."/>
            <person name="Mascher T."/>
            <person name="Medema M.H."/>
            <person name="Devos D.P."/>
            <person name="Kaster A.-K."/>
            <person name="Ovreas L."/>
            <person name="Rohde M."/>
            <person name="Galperin M.Y."/>
            <person name="Jogler C."/>
        </authorList>
    </citation>
    <scope>NUCLEOTIDE SEQUENCE [LARGE SCALE GENOMIC DNA]</scope>
    <source>
        <strain evidence="3 4">LF1</strain>
    </source>
</reference>
<dbReference type="InterPro" id="IPR032075">
    <property type="entry name" value="PI-PLC-C1"/>
</dbReference>
<evidence type="ECO:0000313" key="4">
    <source>
        <dbReference type="Proteomes" id="UP000322699"/>
    </source>
</evidence>